<dbReference type="CDD" id="cd00590">
    <property type="entry name" value="RRM_SF"/>
    <property type="match status" value="1"/>
</dbReference>
<reference evidence="3" key="1">
    <citation type="journal article" date="2023" name="Mol. Phylogenet. Evol.">
        <title>Genome-scale phylogeny and comparative genomics of the fungal order Sordariales.</title>
        <authorList>
            <person name="Hensen N."/>
            <person name="Bonometti L."/>
            <person name="Westerberg I."/>
            <person name="Brannstrom I.O."/>
            <person name="Guillou S."/>
            <person name="Cros-Aarteil S."/>
            <person name="Calhoun S."/>
            <person name="Haridas S."/>
            <person name="Kuo A."/>
            <person name="Mondo S."/>
            <person name="Pangilinan J."/>
            <person name="Riley R."/>
            <person name="LaButti K."/>
            <person name="Andreopoulos B."/>
            <person name="Lipzen A."/>
            <person name="Chen C."/>
            <person name="Yan M."/>
            <person name="Daum C."/>
            <person name="Ng V."/>
            <person name="Clum A."/>
            <person name="Steindorff A."/>
            <person name="Ohm R.A."/>
            <person name="Martin F."/>
            <person name="Silar P."/>
            <person name="Natvig D.O."/>
            <person name="Lalanne C."/>
            <person name="Gautier V."/>
            <person name="Ament-Velasquez S.L."/>
            <person name="Kruys A."/>
            <person name="Hutchinson M.I."/>
            <person name="Powell A.J."/>
            <person name="Barry K."/>
            <person name="Miller A.N."/>
            <person name="Grigoriev I.V."/>
            <person name="Debuchy R."/>
            <person name="Gladieux P."/>
            <person name="Hiltunen Thoren M."/>
            <person name="Johannesson H."/>
        </authorList>
    </citation>
    <scope>NUCLEOTIDE SEQUENCE</scope>
    <source>
        <strain evidence="3">CBS 232.78</strain>
    </source>
</reference>
<dbReference type="InterPro" id="IPR012677">
    <property type="entry name" value="Nucleotide-bd_a/b_plait_sf"/>
</dbReference>
<feature type="region of interest" description="Disordered" evidence="1">
    <location>
        <begin position="259"/>
        <end position="352"/>
    </location>
</feature>
<evidence type="ECO:0000259" key="2">
    <source>
        <dbReference type="SMART" id="SM00360"/>
    </source>
</evidence>
<protein>
    <recommendedName>
        <fullName evidence="2">RRM domain-containing protein</fullName>
    </recommendedName>
</protein>
<comment type="caution">
    <text evidence="3">The sequence shown here is derived from an EMBL/GenBank/DDBJ whole genome shotgun (WGS) entry which is preliminary data.</text>
</comment>
<keyword evidence="4" id="KW-1185">Reference proteome</keyword>
<dbReference type="SUPFAM" id="SSF54928">
    <property type="entry name" value="RNA-binding domain, RBD"/>
    <property type="match status" value="1"/>
</dbReference>
<feature type="region of interest" description="Disordered" evidence="1">
    <location>
        <begin position="1"/>
        <end position="140"/>
    </location>
</feature>
<reference evidence="3" key="2">
    <citation type="submission" date="2023-06" db="EMBL/GenBank/DDBJ databases">
        <authorList>
            <consortium name="Lawrence Berkeley National Laboratory"/>
            <person name="Haridas S."/>
            <person name="Hensen N."/>
            <person name="Bonometti L."/>
            <person name="Westerberg I."/>
            <person name="Brannstrom I.O."/>
            <person name="Guillou S."/>
            <person name="Cros-Aarteil S."/>
            <person name="Calhoun S."/>
            <person name="Kuo A."/>
            <person name="Mondo S."/>
            <person name="Pangilinan J."/>
            <person name="Riley R."/>
            <person name="LaButti K."/>
            <person name="Andreopoulos B."/>
            <person name="Lipzen A."/>
            <person name="Chen C."/>
            <person name="Yanf M."/>
            <person name="Daum C."/>
            <person name="Ng V."/>
            <person name="Clum A."/>
            <person name="Steindorff A."/>
            <person name="Ohm R."/>
            <person name="Martin F."/>
            <person name="Silar P."/>
            <person name="Natvig D."/>
            <person name="Lalanne C."/>
            <person name="Gautier V."/>
            <person name="Ament-velasquez S.L."/>
            <person name="Kruys A."/>
            <person name="Hutchinson M.I."/>
            <person name="Powell A.J."/>
            <person name="Barry K."/>
            <person name="Miller A.N."/>
            <person name="Grigoriev I.V."/>
            <person name="Debuchy R."/>
            <person name="Gladieux P."/>
            <person name="Thoren M.H."/>
            <person name="Johannesson H."/>
        </authorList>
    </citation>
    <scope>NUCLEOTIDE SEQUENCE</scope>
    <source>
        <strain evidence="3">CBS 232.78</strain>
    </source>
</reference>
<evidence type="ECO:0000256" key="1">
    <source>
        <dbReference type="SAM" id="MobiDB-lite"/>
    </source>
</evidence>
<evidence type="ECO:0000313" key="4">
    <source>
        <dbReference type="Proteomes" id="UP001285441"/>
    </source>
</evidence>
<proteinExistence type="predicted"/>
<gene>
    <name evidence="3" type="ORF">B0H63DRAFT_526193</name>
</gene>
<dbReference type="InterPro" id="IPR035979">
    <property type="entry name" value="RBD_domain_sf"/>
</dbReference>
<feature type="compositionally biased region" description="Gly residues" evidence="1">
    <location>
        <begin position="341"/>
        <end position="352"/>
    </location>
</feature>
<dbReference type="InterPro" id="IPR000504">
    <property type="entry name" value="RRM_dom"/>
</dbReference>
<sequence length="352" mass="37172">MAATNGNQAAAPDLGKIIEEGRNRKKNEALAVKIFGRDRRTSLPAKGTGGGLGPLASRAGVKKQQRAASSNVRPAGNIDGEWTHDLHEESVPTGPRGDRRQNNNRNGPNPIGGSLASRITNPNAGPAGNPRQKRQAARRAEALIKSELQPRAPQNATRAASSFGAGTFSKGMTIRGLAGPYVVMAQNFAPGTTAADIESAMTPVGGIISSCRVIKHSPIVVAEVVFESREGAENAVSTFHNQTADGRILQVYFKPGNTVTPRVPEPSSYSRSPRADDNIIDGTHGFVDHSRPVDEMDDGDEMETDSSFTSRGNGRQPPRGPAAGGGGLYSDNILRAAPRGRGYGRGRGGNWR</sequence>
<dbReference type="Pfam" id="PF00076">
    <property type="entry name" value="RRM_1"/>
    <property type="match status" value="1"/>
</dbReference>
<dbReference type="GO" id="GO:0003723">
    <property type="term" value="F:RNA binding"/>
    <property type="evidence" value="ECO:0007669"/>
    <property type="project" value="InterPro"/>
</dbReference>
<dbReference type="Proteomes" id="UP001285441">
    <property type="component" value="Unassembled WGS sequence"/>
</dbReference>
<dbReference type="Gene3D" id="3.30.70.330">
    <property type="match status" value="1"/>
</dbReference>
<dbReference type="AlphaFoldDB" id="A0AAE0KEU7"/>
<dbReference type="SMART" id="SM00360">
    <property type="entry name" value="RRM"/>
    <property type="match status" value="1"/>
</dbReference>
<name>A0AAE0KEU7_9PEZI</name>
<feature type="compositionally biased region" description="Basic and acidic residues" evidence="1">
    <location>
        <begin position="81"/>
        <end position="101"/>
    </location>
</feature>
<dbReference type="EMBL" id="JAULSW010000007">
    <property type="protein sequence ID" value="KAK3374897.1"/>
    <property type="molecule type" value="Genomic_DNA"/>
</dbReference>
<feature type="compositionally biased region" description="Low complexity" evidence="1">
    <location>
        <begin position="103"/>
        <end position="113"/>
    </location>
</feature>
<accession>A0AAE0KEU7</accession>
<evidence type="ECO:0000313" key="3">
    <source>
        <dbReference type="EMBL" id="KAK3374897.1"/>
    </source>
</evidence>
<feature type="compositionally biased region" description="Acidic residues" evidence="1">
    <location>
        <begin position="295"/>
        <end position="304"/>
    </location>
</feature>
<feature type="domain" description="RRM" evidence="2">
    <location>
        <begin position="182"/>
        <end position="252"/>
    </location>
</feature>
<feature type="compositionally biased region" description="Basic and acidic residues" evidence="1">
    <location>
        <begin position="16"/>
        <end position="28"/>
    </location>
</feature>
<organism evidence="3 4">
    <name type="scientific">Podospora didyma</name>
    <dbReference type="NCBI Taxonomy" id="330526"/>
    <lineage>
        <taxon>Eukaryota</taxon>
        <taxon>Fungi</taxon>
        <taxon>Dikarya</taxon>
        <taxon>Ascomycota</taxon>
        <taxon>Pezizomycotina</taxon>
        <taxon>Sordariomycetes</taxon>
        <taxon>Sordariomycetidae</taxon>
        <taxon>Sordariales</taxon>
        <taxon>Podosporaceae</taxon>
        <taxon>Podospora</taxon>
    </lineage>
</organism>